<dbReference type="Proteomes" id="UP001164948">
    <property type="component" value="Chromosome"/>
</dbReference>
<dbReference type="GO" id="GO:0004089">
    <property type="term" value="F:carbonate dehydratase activity"/>
    <property type="evidence" value="ECO:0007669"/>
    <property type="project" value="UniProtKB-EC"/>
</dbReference>
<evidence type="ECO:0000256" key="2">
    <source>
        <dbReference type="ARBA" id="ARBA00012925"/>
    </source>
</evidence>
<evidence type="ECO:0000256" key="5">
    <source>
        <dbReference type="ARBA" id="ARBA00048348"/>
    </source>
</evidence>
<dbReference type="RefSeq" id="WP_268227771.1">
    <property type="nucleotide sequence ID" value="NZ_CP095081.1"/>
</dbReference>
<evidence type="ECO:0000256" key="6">
    <source>
        <dbReference type="PIRSR" id="PIRSR601765-1"/>
    </source>
</evidence>
<gene>
    <name evidence="7" type="ORF">MP619_10505</name>
</gene>
<feature type="binding site" evidence="6">
    <location>
        <position position="92"/>
    </location>
    <ligand>
        <name>Zn(2+)</name>
        <dbReference type="ChEBI" id="CHEBI:29105"/>
    </ligand>
</feature>
<dbReference type="InterPro" id="IPR001765">
    <property type="entry name" value="Carbonic_anhydrase"/>
</dbReference>
<comment type="cofactor">
    <cofactor evidence="6">
        <name>Zn(2+)</name>
        <dbReference type="ChEBI" id="CHEBI:29105"/>
    </cofactor>
    <text evidence="6">Binds 1 zinc ion per subunit.</text>
</comment>
<reference evidence="7" key="1">
    <citation type="submission" date="2022-03" db="EMBL/GenBank/DDBJ databases">
        <title>Characterization and genomic analysis of a Streptococcus dysgalactiae associated with cultured channel catfish mortalities in China.</title>
        <authorList>
            <person name="Wang J."/>
            <person name="Geng Y."/>
        </authorList>
    </citation>
    <scope>NUCLEOTIDE SEQUENCE</scope>
    <source>
        <strain evidence="7">WJ001</strain>
    </source>
</reference>
<keyword evidence="3 6" id="KW-0479">Metal-binding</keyword>
<evidence type="ECO:0000313" key="8">
    <source>
        <dbReference type="Proteomes" id="UP001164948"/>
    </source>
</evidence>
<feature type="binding site" evidence="6">
    <location>
        <position position="36"/>
    </location>
    <ligand>
        <name>Zn(2+)</name>
        <dbReference type="ChEBI" id="CHEBI:29105"/>
    </ligand>
</feature>
<dbReference type="EC" id="4.2.1.1" evidence="2"/>
<comment type="catalytic activity">
    <reaction evidence="5">
        <text>hydrogencarbonate + H(+) = CO2 + H2O</text>
        <dbReference type="Rhea" id="RHEA:10748"/>
        <dbReference type="ChEBI" id="CHEBI:15377"/>
        <dbReference type="ChEBI" id="CHEBI:15378"/>
        <dbReference type="ChEBI" id="CHEBI:16526"/>
        <dbReference type="ChEBI" id="CHEBI:17544"/>
        <dbReference type="EC" id="4.2.1.1"/>
    </reaction>
</comment>
<dbReference type="Gene3D" id="3.40.1050.10">
    <property type="entry name" value="Carbonic anhydrase"/>
    <property type="match status" value="1"/>
</dbReference>
<name>A0AAE9ULP9_STRDY</name>
<dbReference type="SMART" id="SM00947">
    <property type="entry name" value="Pro_CA"/>
    <property type="match status" value="1"/>
</dbReference>
<dbReference type="EMBL" id="CP095081">
    <property type="protein sequence ID" value="WAI92907.1"/>
    <property type="molecule type" value="Genomic_DNA"/>
</dbReference>
<evidence type="ECO:0000256" key="3">
    <source>
        <dbReference type="ARBA" id="ARBA00022723"/>
    </source>
</evidence>
<feature type="binding site" evidence="6">
    <location>
        <position position="89"/>
    </location>
    <ligand>
        <name>Zn(2+)</name>
        <dbReference type="ChEBI" id="CHEBI:29105"/>
    </ligand>
</feature>
<organism evidence="7 8">
    <name type="scientific">Streptococcus dysgalactiae</name>
    <dbReference type="NCBI Taxonomy" id="1334"/>
    <lineage>
        <taxon>Bacteria</taxon>
        <taxon>Bacillati</taxon>
        <taxon>Bacillota</taxon>
        <taxon>Bacilli</taxon>
        <taxon>Lactobacillales</taxon>
        <taxon>Streptococcaceae</taxon>
        <taxon>Streptococcus</taxon>
    </lineage>
</organism>
<evidence type="ECO:0000256" key="1">
    <source>
        <dbReference type="ARBA" id="ARBA00006217"/>
    </source>
</evidence>
<dbReference type="PANTHER" id="PTHR43175">
    <property type="entry name" value="CARBONIC ANHYDRASE"/>
    <property type="match status" value="1"/>
</dbReference>
<sequence length="164" mass="17986">MSYFAHFLSDNEAYVALHGTAHLPLKPKTRVAIVTCMDSRLHVAQALGLALGDAHILRNAGGRVTEDMIRSLVISQQQMGTREIVVLHHTDCGAQTFTNEGFARQLRDSLGVEVGDRDFLPFTDVEASVREDMAILRQSPLIPDDVVINGAVYDVDTGRMTPVV</sequence>
<keyword evidence="4 6" id="KW-0862">Zinc</keyword>
<feature type="binding site" evidence="6">
    <location>
        <position position="38"/>
    </location>
    <ligand>
        <name>Zn(2+)</name>
        <dbReference type="ChEBI" id="CHEBI:29105"/>
    </ligand>
</feature>
<dbReference type="InterPro" id="IPR036874">
    <property type="entry name" value="Carbonic_anhydrase_sf"/>
</dbReference>
<accession>A0AAE9ULP9</accession>
<dbReference type="SUPFAM" id="SSF53056">
    <property type="entry name" value="beta-carbonic anhydrase, cab"/>
    <property type="match status" value="1"/>
</dbReference>
<proteinExistence type="inferred from homology"/>
<dbReference type="GO" id="GO:0008270">
    <property type="term" value="F:zinc ion binding"/>
    <property type="evidence" value="ECO:0007669"/>
    <property type="project" value="InterPro"/>
</dbReference>
<comment type="similarity">
    <text evidence="1">Belongs to the beta-class carbonic anhydrase family.</text>
</comment>
<evidence type="ECO:0000313" key="7">
    <source>
        <dbReference type="EMBL" id="WAI92907.1"/>
    </source>
</evidence>
<dbReference type="PANTHER" id="PTHR43175:SF3">
    <property type="entry name" value="CARBON DISULFIDE HYDROLASE"/>
    <property type="match status" value="1"/>
</dbReference>
<dbReference type="CDD" id="cd03379">
    <property type="entry name" value="beta_CA_cladeD"/>
    <property type="match status" value="1"/>
</dbReference>
<dbReference type="AlphaFoldDB" id="A0AAE9ULP9"/>
<dbReference type="Pfam" id="PF00484">
    <property type="entry name" value="Pro_CA"/>
    <property type="match status" value="1"/>
</dbReference>
<protein>
    <recommendedName>
        <fullName evidence="2">carbonic anhydrase</fullName>
        <ecNumber evidence="2">4.2.1.1</ecNumber>
    </recommendedName>
</protein>
<evidence type="ECO:0000256" key="4">
    <source>
        <dbReference type="ARBA" id="ARBA00022833"/>
    </source>
</evidence>